<geneLocation type="mitochondrion" evidence="12"/>
<sequence>MFFMDTYYLIIFCMLYMSFIGLYIFSSMRKHILLMLLSLEFLVVILFSFLFLFLYFYGFEGYFLLFFLVFSVCEGVLGLSILVNLIRSHGNDNIITLSSLLW</sequence>
<dbReference type="AlphaFoldDB" id="C5HIX4"/>
<evidence type="ECO:0000256" key="3">
    <source>
        <dbReference type="ARBA" id="ARBA00016612"/>
    </source>
</evidence>
<evidence type="ECO:0000256" key="5">
    <source>
        <dbReference type="ARBA" id="ARBA00022967"/>
    </source>
</evidence>
<reference evidence="12" key="1">
    <citation type="journal article" date="2009" name="BMC Evol. Biol.">
        <title>Phylogenetic analysis of the true water bugs (Insecta: Hemiptera: Heteroptera: Nepomorpha): evidence from mitochondrial genomes.</title>
        <authorList>
            <person name="Hua J."/>
            <person name="Li M."/>
            <person name="Dong P."/>
            <person name="Cui Y."/>
            <person name="Xie Q."/>
            <person name="Bu W."/>
        </authorList>
    </citation>
    <scope>NUCLEOTIDE SEQUENCE</scope>
    <source>
        <strain evidence="12">NKMT027</strain>
    </source>
</reference>
<dbReference type="GeneID" id="31259761"/>
<organism evidence="12">
    <name type="scientific">Helotrephes sp. NKMT027</name>
    <dbReference type="NCBI Taxonomy" id="1320099"/>
    <lineage>
        <taxon>Eukaryota</taxon>
        <taxon>Metazoa</taxon>
        <taxon>Ecdysozoa</taxon>
        <taxon>Arthropoda</taxon>
        <taxon>Hexapoda</taxon>
        <taxon>Insecta</taxon>
        <taxon>Pterygota</taxon>
        <taxon>Neoptera</taxon>
        <taxon>Paraneoptera</taxon>
        <taxon>Hemiptera</taxon>
        <taxon>Heteroptera</taxon>
        <taxon>Panheteroptera</taxon>
        <taxon>Nepomorpha</taxon>
        <taxon>Helotrephidae</taxon>
        <taxon>Helotrephinae</taxon>
        <taxon>Helotrephes</taxon>
    </lineage>
</organism>
<evidence type="ECO:0000313" key="12">
    <source>
        <dbReference type="EMBL" id="ACJ69569.1"/>
    </source>
</evidence>
<name>C5HIX4_9HEMI</name>
<comment type="catalytic activity">
    <reaction evidence="10">
        <text>a ubiquinone + NADH + 5 H(+)(in) = a ubiquinol + NAD(+) + 4 H(+)(out)</text>
        <dbReference type="Rhea" id="RHEA:29091"/>
        <dbReference type="Rhea" id="RHEA-COMP:9565"/>
        <dbReference type="Rhea" id="RHEA-COMP:9566"/>
        <dbReference type="ChEBI" id="CHEBI:15378"/>
        <dbReference type="ChEBI" id="CHEBI:16389"/>
        <dbReference type="ChEBI" id="CHEBI:17976"/>
        <dbReference type="ChEBI" id="CHEBI:57540"/>
        <dbReference type="ChEBI" id="CHEBI:57945"/>
        <dbReference type="EC" id="7.1.1.2"/>
    </reaction>
</comment>
<dbReference type="GO" id="GO:0016020">
    <property type="term" value="C:membrane"/>
    <property type="evidence" value="ECO:0007669"/>
    <property type="project" value="UniProtKB-SubCell"/>
</dbReference>
<feature type="transmembrane region" description="Helical" evidence="11">
    <location>
        <begin position="32"/>
        <end position="56"/>
    </location>
</feature>
<keyword evidence="4 11" id="KW-0812">Transmembrane</keyword>
<keyword evidence="7" id="KW-0520">NAD</keyword>
<keyword evidence="12" id="KW-0496">Mitochondrion</keyword>
<keyword evidence="5" id="KW-1278">Translocase</keyword>
<proteinExistence type="inferred from homology"/>
<dbReference type="Pfam" id="PF00420">
    <property type="entry name" value="Oxidored_q2"/>
    <property type="match status" value="1"/>
</dbReference>
<comment type="similarity">
    <text evidence="2">Belongs to the complex I subunit 4L family.</text>
</comment>
<feature type="transmembrane region" description="Helical" evidence="11">
    <location>
        <begin position="6"/>
        <end position="25"/>
    </location>
</feature>
<dbReference type="RefSeq" id="YP_002970757.1">
    <property type="nucleotide sequence ID" value="NC_012822.1"/>
</dbReference>
<dbReference type="Gene3D" id="1.10.287.3510">
    <property type="match status" value="1"/>
</dbReference>
<dbReference type="InterPro" id="IPR039428">
    <property type="entry name" value="NUOK/Mnh_C1-like"/>
</dbReference>
<accession>C5HIX4</accession>
<evidence type="ECO:0000256" key="2">
    <source>
        <dbReference type="ARBA" id="ARBA00010519"/>
    </source>
</evidence>
<protein>
    <recommendedName>
        <fullName evidence="3">NADH-ubiquinone oxidoreductase chain 4L</fullName>
    </recommendedName>
    <alternativeName>
        <fullName evidence="9">NADH dehydrogenase subunit 4L</fullName>
    </alternativeName>
</protein>
<comment type="subcellular location">
    <subcellularLocation>
        <location evidence="1">Membrane</location>
        <topology evidence="1">Multi-pass membrane protein</topology>
    </subcellularLocation>
</comment>
<keyword evidence="6 11" id="KW-1133">Transmembrane helix</keyword>
<evidence type="ECO:0000256" key="11">
    <source>
        <dbReference type="SAM" id="Phobius"/>
    </source>
</evidence>
<evidence type="ECO:0000256" key="9">
    <source>
        <dbReference type="ARBA" id="ARBA00031586"/>
    </source>
</evidence>
<evidence type="ECO:0000256" key="1">
    <source>
        <dbReference type="ARBA" id="ARBA00004141"/>
    </source>
</evidence>
<evidence type="ECO:0000256" key="4">
    <source>
        <dbReference type="ARBA" id="ARBA00022692"/>
    </source>
</evidence>
<dbReference type="CTD" id="4539"/>
<evidence type="ECO:0000256" key="7">
    <source>
        <dbReference type="ARBA" id="ARBA00023027"/>
    </source>
</evidence>
<evidence type="ECO:0000256" key="6">
    <source>
        <dbReference type="ARBA" id="ARBA00022989"/>
    </source>
</evidence>
<feature type="transmembrane region" description="Helical" evidence="11">
    <location>
        <begin position="62"/>
        <end position="86"/>
    </location>
</feature>
<dbReference type="EMBL" id="FJ456951">
    <property type="protein sequence ID" value="ACJ69569.1"/>
    <property type="molecule type" value="Genomic_DNA"/>
</dbReference>
<dbReference type="GO" id="GO:0008137">
    <property type="term" value="F:NADH dehydrogenase (ubiquinone) activity"/>
    <property type="evidence" value="ECO:0007669"/>
    <property type="project" value="UniProtKB-EC"/>
</dbReference>
<evidence type="ECO:0000256" key="10">
    <source>
        <dbReference type="ARBA" id="ARBA00049551"/>
    </source>
</evidence>
<gene>
    <name evidence="12" type="primary">ND4L</name>
</gene>
<keyword evidence="8 11" id="KW-0472">Membrane</keyword>
<evidence type="ECO:0000256" key="8">
    <source>
        <dbReference type="ARBA" id="ARBA00023136"/>
    </source>
</evidence>